<dbReference type="PANTHER" id="PTHR12907">
    <property type="entry name" value="EGL NINE HOMOLOG-RELATED"/>
    <property type="match status" value="1"/>
</dbReference>
<accession>A0A0F9Z5E2</accession>
<dbReference type="PANTHER" id="PTHR12907:SF26">
    <property type="entry name" value="HIF PROLYL HYDROXYLASE, ISOFORM C"/>
    <property type="match status" value="1"/>
</dbReference>
<evidence type="ECO:0000256" key="5">
    <source>
        <dbReference type="ARBA" id="ARBA00023002"/>
    </source>
</evidence>
<dbReference type="InterPro" id="IPR051559">
    <property type="entry name" value="HIF_prolyl_hydroxylases"/>
</dbReference>
<comment type="cofactor">
    <cofactor evidence="1">
        <name>L-ascorbate</name>
        <dbReference type="ChEBI" id="CHEBI:38290"/>
    </cofactor>
</comment>
<evidence type="ECO:0000256" key="6">
    <source>
        <dbReference type="ARBA" id="ARBA00023004"/>
    </source>
</evidence>
<keyword evidence="6" id="KW-0408">Iron</keyword>
<reference evidence="8" key="1">
    <citation type="journal article" date="2015" name="Nature">
        <title>Complex archaea that bridge the gap between prokaryotes and eukaryotes.</title>
        <authorList>
            <person name="Spang A."/>
            <person name="Saw J.H."/>
            <person name="Jorgensen S.L."/>
            <person name="Zaremba-Niedzwiedzka K."/>
            <person name="Martijn J."/>
            <person name="Lind A.E."/>
            <person name="van Eijk R."/>
            <person name="Schleper C."/>
            <person name="Guy L."/>
            <person name="Ettema T.J."/>
        </authorList>
    </citation>
    <scope>NUCLEOTIDE SEQUENCE</scope>
</reference>
<dbReference type="PROSITE" id="PS51471">
    <property type="entry name" value="FE2OG_OXY"/>
    <property type="match status" value="1"/>
</dbReference>
<dbReference type="InterPro" id="IPR005123">
    <property type="entry name" value="Oxoglu/Fe-dep_dioxygenase_dom"/>
</dbReference>
<sequence length="228" mass="25439">MGALTSLPTDDGSGHELSAFQQIADGLQAKSWCVVPDALPPALAGQLFEHVREADSNRFAPAGVGRSNDHVHNPFVRRDRIRWIDGSAEAEQQWLAWSGRLQTFLNRQLFLGLFSFESHFAHYQPGDFYKKHVDAFRPDGTERGARRVLSLVTYLNPGWQLADGGELAIYDEAGKQIVHKVLPAYGTVVVFLSTEVPHEVLPAARDRYSIAGWFRVNGNHADRPDPPR</sequence>
<dbReference type="GO" id="GO:0071456">
    <property type="term" value="P:cellular response to hypoxia"/>
    <property type="evidence" value="ECO:0007669"/>
    <property type="project" value="TreeGrafter"/>
</dbReference>
<keyword evidence="2" id="KW-0479">Metal-binding</keyword>
<evidence type="ECO:0000256" key="3">
    <source>
        <dbReference type="ARBA" id="ARBA00022896"/>
    </source>
</evidence>
<dbReference type="InterPro" id="IPR044862">
    <property type="entry name" value="Pro_4_hyd_alph_FE2OG_OXY"/>
</dbReference>
<keyword evidence="4" id="KW-0223">Dioxygenase</keyword>
<name>A0A0F9Z5E2_9ZZZZ</name>
<organism evidence="8">
    <name type="scientific">marine sediment metagenome</name>
    <dbReference type="NCBI Taxonomy" id="412755"/>
    <lineage>
        <taxon>unclassified sequences</taxon>
        <taxon>metagenomes</taxon>
        <taxon>ecological metagenomes</taxon>
    </lineage>
</organism>
<dbReference type="GO" id="GO:0031418">
    <property type="term" value="F:L-ascorbic acid binding"/>
    <property type="evidence" value="ECO:0007669"/>
    <property type="project" value="UniProtKB-KW"/>
</dbReference>
<evidence type="ECO:0000313" key="8">
    <source>
        <dbReference type="EMBL" id="KKO12464.1"/>
    </source>
</evidence>
<proteinExistence type="predicted"/>
<keyword evidence="3" id="KW-0847">Vitamin C</keyword>
<dbReference type="InterPro" id="IPR006620">
    <property type="entry name" value="Pro_4_hyd_alph"/>
</dbReference>
<evidence type="ECO:0000259" key="7">
    <source>
        <dbReference type="PROSITE" id="PS51471"/>
    </source>
</evidence>
<comment type="caution">
    <text evidence="8">The sequence shown here is derived from an EMBL/GenBank/DDBJ whole genome shotgun (WGS) entry which is preliminary data.</text>
</comment>
<evidence type="ECO:0000256" key="4">
    <source>
        <dbReference type="ARBA" id="ARBA00022964"/>
    </source>
</evidence>
<keyword evidence="5" id="KW-0560">Oxidoreductase</keyword>
<feature type="domain" description="Fe2OG dioxygenase" evidence="7">
    <location>
        <begin position="109"/>
        <end position="216"/>
    </location>
</feature>
<dbReference type="AlphaFoldDB" id="A0A0F9Z5E2"/>
<dbReference type="Pfam" id="PF13640">
    <property type="entry name" value="2OG-FeII_Oxy_3"/>
    <property type="match status" value="1"/>
</dbReference>
<dbReference type="EMBL" id="LAZR01000001">
    <property type="protein sequence ID" value="KKO12464.1"/>
    <property type="molecule type" value="Genomic_DNA"/>
</dbReference>
<dbReference type="GO" id="GO:0031543">
    <property type="term" value="F:peptidyl-proline dioxygenase activity"/>
    <property type="evidence" value="ECO:0007669"/>
    <property type="project" value="TreeGrafter"/>
</dbReference>
<evidence type="ECO:0000256" key="1">
    <source>
        <dbReference type="ARBA" id="ARBA00001961"/>
    </source>
</evidence>
<protein>
    <recommendedName>
        <fullName evidence="7">Fe2OG dioxygenase domain-containing protein</fullName>
    </recommendedName>
</protein>
<dbReference type="Gene3D" id="2.60.120.620">
    <property type="entry name" value="q2cbj1_9rhob like domain"/>
    <property type="match status" value="1"/>
</dbReference>
<evidence type="ECO:0000256" key="2">
    <source>
        <dbReference type="ARBA" id="ARBA00022723"/>
    </source>
</evidence>
<gene>
    <name evidence="8" type="ORF">LCGC14_0004770</name>
</gene>
<dbReference type="SMART" id="SM00702">
    <property type="entry name" value="P4Hc"/>
    <property type="match status" value="1"/>
</dbReference>
<dbReference type="GO" id="GO:0008198">
    <property type="term" value="F:ferrous iron binding"/>
    <property type="evidence" value="ECO:0007669"/>
    <property type="project" value="TreeGrafter"/>
</dbReference>